<evidence type="ECO:0000256" key="2">
    <source>
        <dbReference type="ARBA" id="ARBA00023015"/>
    </source>
</evidence>
<dbReference type="PRINTS" id="PR00039">
    <property type="entry name" value="HTHLYSR"/>
</dbReference>
<dbReference type="EMBL" id="JBHLXP010000004">
    <property type="protein sequence ID" value="MFC0049742.1"/>
    <property type="molecule type" value="Genomic_DNA"/>
</dbReference>
<keyword evidence="2" id="KW-0805">Transcription regulation</keyword>
<keyword evidence="4" id="KW-0804">Transcription</keyword>
<dbReference type="PANTHER" id="PTHR30537">
    <property type="entry name" value="HTH-TYPE TRANSCRIPTIONAL REGULATOR"/>
    <property type="match status" value="1"/>
</dbReference>
<dbReference type="InterPro" id="IPR005119">
    <property type="entry name" value="LysR_subst-bd"/>
</dbReference>
<feature type="domain" description="HTH lysR-type" evidence="5">
    <location>
        <begin position="2"/>
        <end position="59"/>
    </location>
</feature>
<dbReference type="PROSITE" id="PS50931">
    <property type="entry name" value="HTH_LYSR"/>
    <property type="match status" value="1"/>
</dbReference>
<dbReference type="PANTHER" id="PTHR30537:SF66">
    <property type="entry name" value="IRON-REGULATED VIRULENCE REGULATORY PROTEIN IRGB"/>
    <property type="match status" value="1"/>
</dbReference>
<dbReference type="InterPro" id="IPR058163">
    <property type="entry name" value="LysR-type_TF_proteobact-type"/>
</dbReference>
<gene>
    <name evidence="6" type="ORF">ACFFJP_15695</name>
</gene>
<dbReference type="CDD" id="cd08422">
    <property type="entry name" value="PBP2_CrgA_like"/>
    <property type="match status" value="1"/>
</dbReference>
<evidence type="ECO:0000256" key="3">
    <source>
        <dbReference type="ARBA" id="ARBA00023125"/>
    </source>
</evidence>
<dbReference type="Pfam" id="PF00126">
    <property type="entry name" value="HTH_1"/>
    <property type="match status" value="1"/>
</dbReference>
<proteinExistence type="inferred from homology"/>
<reference evidence="6 7" key="1">
    <citation type="submission" date="2024-09" db="EMBL/GenBank/DDBJ databases">
        <authorList>
            <person name="Sun Q."/>
            <person name="Mori K."/>
        </authorList>
    </citation>
    <scope>NUCLEOTIDE SEQUENCE [LARGE SCALE GENOMIC DNA]</scope>
    <source>
        <strain evidence="6 7">KCTC 23315</strain>
    </source>
</reference>
<organism evidence="6 7">
    <name type="scientific">Rheinheimera tilapiae</name>
    <dbReference type="NCBI Taxonomy" id="875043"/>
    <lineage>
        <taxon>Bacteria</taxon>
        <taxon>Pseudomonadati</taxon>
        <taxon>Pseudomonadota</taxon>
        <taxon>Gammaproteobacteria</taxon>
        <taxon>Chromatiales</taxon>
        <taxon>Chromatiaceae</taxon>
        <taxon>Rheinheimera</taxon>
    </lineage>
</organism>
<protein>
    <submittedName>
        <fullName evidence="6">LysR family transcriptional regulator</fullName>
    </submittedName>
</protein>
<evidence type="ECO:0000256" key="4">
    <source>
        <dbReference type="ARBA" id="ARBA00023163"/>
    </source>
</evidence>
<keyword evidence="7" id="KW-1185">Reference proteome</keyword>
<comment type="similarity">
    <text evidence="1">Belongs to the LysR transcriptional regulatory family.</text>
</comment>
<dbReference type="Gene3D" id="1.10.10.10">
    <property type="entry name" value="Winged helix-like DNA-binding domain superfamily/Winged helix DNA-binding domain"/>
    <property type="match status" value="1"/>
</dbReference>
<dbReference type="InterPro" id="IPR036388">
    <property type="entry name" value="WH-like_DNA-bd_sf"/>
</dbReference>
<sequence length="294" mass="32900">MLDLNSLQLVQALAQSGSFTAAAERLGCTKTKISLQIKTLEQQLGVALFRRTTRQVSLTAAGEQMVAQCLPLFDQLQLELQQLQHPDTALSGKLVLTAPEDYANQILLPVLLEFGQQHPALQIELRSSDQVRDLVREGIDLAIRGGWLRDSSLKAHKLSDFNQWLLATPQYLAQHPPIMQPEHLSTHSLIAFNQLRTPLHWSMRQADQLAELQFHSRFAVSSTASIQALLLNHAGLGILTDYTARPLIAAGQLVHVLPDWHLPVGGIYAVYPPGLHRPLKVRRFVELLQQRLQR</sequence>
<evidence type="ECO:0000313" key="7">
    <source>
        <dbReference type="Proteomes" id="UP001589813"/>
    </source>
</evidence>
<name>A0ABV6BFT6_9GAMM</name>
<evidence type="ECO:0000256" key="1">
    <source>
        <dbReference type="ARBA" id="ARBA00009437"/>
    </source>
</evidence>
<evidence type="ECO:0000259" key="5">
    <source>
        <dbReference type="PROSITE" id="PS50931"/>
    </source>
</evidence>
<dbReference type="InterPro" id="IPR036390">
    <property type="entry name" value="WH_DNA-bd_sf"/>
</dbReference>
<dbReference type="InterPro" id="IPR000847">
    <property type="entry name" value="LysR_HTH_N"/>
</dbReference>
<dbReference type="Gene3D" id="3.40.190.290">
    <property type="match status" value="1"/>
</dbReference>
<keyword evidence="3" id="KW-0238">DNA-binding</keyword>
<dbReference type="SUPFAM" id="SSF53850">
    <property type="entry name" value="Periplasmic binding protein-like II"/>
    <property type="match status" value="1"/>
</dbReference>
<dbReference type="RefSeq" id="WP_377246179.1">
    <property type="nucleotide sequence ID" value="NZ_JBHLXP010000004.1"/>
</dbReference>
<dbReference type="SUPFAM" id="SSF46785">
    <property type="entry name" value="Winged helix' DNA-binding domain"/>
    <property type="match status" value="1"/>
</dbReference>
<comment type="caution">
    <text evidence="6">The sequence shown here is derived from an EMBL/GenBank/DDBJ whole genome shotgun (WGS) entry which is preliminary data.</text>
</comment>
<dbReference type="Pfam" id="PF03466">
    <property type="entry name" value="LysR_substrate"/>
    <property type="match status" value="1"/>
</dbReference>
<dbReference type="Proteomes" id="UP001589813">
    <property type="component" value="Unassembled WGS sequence"/>
</dbReference>
<evidence type="ECO:0000313" key="6">
    <source>
        <dbReference type="EMBL" id="MFC0049742.1"/>
    </source>
</evidence>
<accession>A0ABV6BFT6</accession>